<accession>A0A8S3T4Y2</accession>
<dbReference type="InterPro" id="IPR007110">
    <property type="entry name" value="Ig-like_dom"/>
</dbReference>
<feature type="compositionally biased region" description="Basic and acidic residues" evidence="1">
    <location>
        <begin position="336"/>
        <end position="351"/>
    </location>
</feature>
<keyword evidence="3" id="KW-0808">Transferase</keyword>
<evidence type="ECO:0000313" key="3">
    <source>
        <dbReference type="EMBL" id="CAG2225939.1"/>
    </source>
</evidence>
<name>A0A8S3T4Y2_MYTED</name>
<proteinExistence type="predicted"/>
<protein>
    <submittedName>
        <fullName evidence="3">TTN</fullName>
        <ecNumber evidence="3">2.7.11.1</ecNumber>
    </submittedName>
</protein>
<comment type="caution">
    <text evidence="3">The sequence shown here is derived from an EMBL/GenBank/DDBJ whole genome shotgun (WGS) entry which is preliminary data.</text>
</comment>
<evidence type="ECO:0000256" key="1">
    <source>
        <dbReference type="SAM" id="MobiDB-lite"/>
    </source>
</evidence>
<feature type="domain" description="Ig-like" evidence="2">
    <location>
        <begin position="63"/>
        <end position="135"/>
    </location>
</feature>
<dbReference type="AlphaFoldDB" id="A0A8S3T4Y2"/>
<feature type="region of interest" description="Disordered" evidence="1">
    <location>
        <begin position="307"/>
        <end position="360"/>
    </location>
</feature>
<dbReference type="PROSITE" id="PS50835">
    <property type="entry name" value="IG_LIKE"/>
    <property type="match status" value="1"/>
</dbReference>
<dbReference type="Gene3D" id="2.60.40.10">
    <property type="entry name" value="Immunoglobulins"/>
    <property type="match status" value="2"/>
</dbReference>
<dbReference type="InterPro" id="IPR013783">
    <property type="entry name" value="Ig-like_fold"/>
</dbReference>
<dbReference type="GO" id="GO:0004674">
    <property type="term" value="F:protein serine/threonine kinase activity"/>
    <property type="evidence" value="ECO:0007669"/>
    <property type="project" value="UniProtKB-EC"/>
</dbReference>
<keyword evidence="4" id="KW-1185">Reference proteome</keyword>
<dbReference type="OrthoDB" id="10010359at2759"/>
<dbReference type="InterPro" id="IPR036179">
    <property type="entry name" value="Ig-like_dom_sf"/>
</dbReference>
<evidence type="ECO:0000313" key="4">
    <source>
        <dbReference type="Proteomes" id="UP000683360"/>
    </source>
</evidence>
<dbReference type="EMBL" id="CAJPWZ010001865">
    <property type="protein sequence ID" value="CAG2225939.1"/>
    <property type="molecule type" value="Genomic_DNA"/>
</dbReference>
<gene>
    <name evidence="3" type="ORF">MEDL_39093</name>
</gene>
<dbReference type="EC" id="2.7.11.1" evidence="3"/>
<dbReference type="SUPFAM" id="SSF48726">
    <property type="entry name" value="Immunoglobulin"/>
    <property type="match status" value="2"/>
</dbReference>
<sequence>MSKCPKWNCCATYIHIEYISNSKWFQHLLLRSTVKDHFGQYGIKVQNDGSIDLTLKLLLIEYPVTVQPSYAYCNTSTRVNLVCQFAAEDAKDWQTYWTHNRNENFIKTLPGFVNGNESILQISFCDYRDEGDYICKWKTQFKEYFASSFVRPNDPPRITDTGHWREEQNIWMTVDFYSVQESIVHWFKNDKELAVSRRIRIATSSSIVKLNYTNKMIKDDGFKSKLCISNFSSNDITSYSCQIVNIYGSVEYTFEDHLLNNTFNQYAYEGQSTEMYTTQQDSVDMKKALTDVVNIVIYLIFFSSSNEQDPNEHEHEYDDIESIPMNRVDYSNAENNTRDESDTEREHDIKNQRGTTSEANGYLDMNESKFAMYTYI</sequence>
<reference evidence="3" key="1">
    <citation type="submission" date="2021-03" db="EMBL/GenBank/DDBJ databases">
        <authorList>
            <person name="Bekaert M."/>
        </authorList>
    </citation>
    <scope>NUCLEOTIDE SEQUENCE</scope>
</reference>
<evidence type="ECO:0000259" key="2">
    <source>
        <dbReference type="PROSITE" id="PS50835"/>
    </source>
</evidence>
<dbReference type="Proteomes" id="UP000683360">
    <property type="component" value="Unassembled WGS sequence"/>
</dbReference>
<organism evidence="3 4">
    <name type="scientific">Mytilus edulis</name>
    <name type="common">Blue mussel</name>
    <dbReference type="NCBI Taxonomy" id="6550"/>
    <lineage>
        <taxon>Eukaryota</taxon>
        <taxon>Metazoa</taxon>
        <taxon>Spiralia</taxon>
        <taxon>Lophotrochozoa</taxon>
        <taxon>Mollusca</taxon>
        <taxon>Bivalvia</taxon>
        <taxon>Autobranchia</taxon>
        <taxon>Pteriomorphia</taxon>
        <taxon>Mytilida</taxon>
        <taxon>Mytiloidea</taxon>
        <taxon>Mytilidae</taxon>
        <taxon>Mytilinae</taxon>
        <taxon>Mytilus</taxon>
    </lineage>
</organism>